<reference evidence="2 3" key="1">
    <citation type="journal article" date="2011" name="ISME J.">
        <title>Community ecology of hot spring cyanobacterial mats: predominant populations and their functional potential.</title>
        <authorList>
            <person name="Klatt C.G."/>
            <person name="Wood J.M."/>
            <person name="Rusch D.B."/>
            <person name="Bateson M.M."/>
            <person name="Hamamura N."/>
            <person name="Heidelberg J.F."/>
            <person name="Grossman A.R."/>
            <person name="Bhaya D."/>
            <person name="Cohan F.M."/>
            <person name="Kuhl M."/>
            <person name="Bryant D.A."/>
            <person name="Ward D.M."/>
        </authorList>
    </citation>
    <scope>NUCLEOTIDE SEQUENCE [LARGE SCALE GENOMIC DNA]</scope>
    <source>
        <strain evidence="2">OS</strain>
    </source>
</reference>
<comment type="caution">
    <text evidence="2">The sequence shown here is derived from an EMBL/GenBank/DDBJ whole genome shotgun (WGS) entry which is preliminary data.</text>
</comment>
<keyword evidence="1" id="KW-0812">Transmembrane</keyword>
<evidence type="ECO:0000256" key="1">
    <source>
        <dbReference type="SAM" id="Phobius"/>
    </source>
</evidence>
<evidence type="ECO:0008006" key="4">
    <source>
        <dbReference type="Google" id="ProtNLM"/>
    </source>
</evidence>
<feature type="transmembrane region" description="Helical" evidence="1">
    <location>
        <begin position="12"/>
        <end position="32"/>
    </location>
</feature>
<organism evidence="2 3">
    <name type="scientific">Candidatus Thermochlorobacter aerophilus</name>
    <dbReference type="NCBI Taxonomy" id="1868324"/>
    <lineage>
        <taxon>Bacteria</taxon>
        <taxon>Pseudomonadati</taxon>
        <taxon>Chlorobiota</taxon>
        <taxon>Chlorobiia</taxon>
        <taxon>Chlorobiales</taxon>
        <taxon>Candidatus Thermochlorobacteriaceae</taxon>
        <taxon>Candidatus Thermochlorobacter</taxon>
    </lineage>
</organism>
<gene>
    <name evidence="2" type="ORF">D0433_08400</name>
</gene>
<proteinExistence type="predicted"/>
<evidence type="ECO:0000313" key="3">
    <source>
        <dbReference type="Proteomes" id="UP000266389"/>
    </source>
</evidence>
<feature type="transmembrane region" description="Helical" evidence="1">
    <location>
        <begin position="78"/>
        <end position="97"/>
    </location>
</feature>
<dbReference type="EMBL" id="PHFL01000051">
    <property type="protein sequence ID" value="RFM23932.1"/>
    <property type="molecule type" value="Genomic_DNA"/>
</dbReference>
<keyword evidence="1" id="KW-1133">Transmembrane helix</keyword>
<keyword evidence="1" id="KW-0472">Membrane</keyword>
<protein>
    <recommendedName>
        <fullName evidence="4">DUF5673 domain-containing protein</fullName>
    </recommendedName>
</protein>
<evidence type="ECO:0000313" key="2">
    <source>
        <dbReference type="EMBL" id="RFM23932.1"/>
    </source>
</evidence>
<sequence length="198" mass="22912">MDLKSLVMTIESYFFFIVILLMPLFALVSLINRFRIKQVKLAIRHGALWGYPLMPSIYALVQVICAVIAYGIGDENSAIKFGFYFLASIFWFLGAWASEQRVVTNEGIYLSVNLRRNALLKWGAIVDYFCKAKKNFVEYHFFYNSVVTVKGKKTIRRNVAVIRVQNSQKEAFEKIIKSELEPRFEVDPAKVFRGEFKP</sequence>
<accession>A0A395LZP0</accession>
<dbReference type="Proteomes" id="UP000266389">
    <property type="component" value="Unassembled WGS sequence"/>
</dbReference>
<dbReference type="AlphaFoldDB" id="A0A395LZP0"/>
<feature type="transmembrane region" description="Helical" evidence="1">
    <location>
        <begin position="53"/>
        <end position="72"/>
    </location>
</feature>
<name>A0A395LZP0_9BACT</name>